<dbReference type="GO" id="GO:0001734">
    <property type="term" value="F:mRNA m(6)A methyltransferase activity"/>
    <property type="evidence" value="ECO:0007669"/>
    <property type="project" value="UniProtKB-EC"/>
</dbReference>
<dbReference type="GO" id="GO:0001510">
    <property type="term" value="P:RNA methylation"/>
    <property type="evidence" value="ECO:0007669"/>
    <property type="project" value="InterPro"/>
</dbReference>
<evidence type="ECO:0000256" key="6">
    <source>
        <dbReference type="PROSITE-ProRule" id="PRU00489"/>
    </source>
</evidence>
<dbReference type="EMBL" id="NHOQ01000739">
    <property type="protein sequence ID" value="PWA28902.1"/>
    <property type="molecule type" value="Genomic_DNA"/>
</dbReference>
<dbReference type="PANTHER" id="PTHR12829">
    <property type="entry name" value="N6-ADENOSINE-METHYLTRANSFERASE"/>
    <property type="match status" value="1"/>
</dbReference>
<feature type="region of interest" description="Disordered" evidence="7">
    <location>
        <begin position="388"/>
        <end position="455"/>
    </location>
</feature>
<feature type="compositionally biased region" description="Low complexity" evidence="7">
    <location>
        <begin position="273"/>
        <end position="285"/>
    </location>
</feature>
<dbReference type="InterPro" id="IPR025848">
    <property type="entry name" value="MT-A70"/>
</dbReference>
<dbReference type="GO" id="GO:0005634">
    <property type="term" value="C:nucleus"/>
    <property type="evidence" value="ECO:0007669"/>
    <property type="project" value="InterPro"/>
</dbReference>
<reference evidence="8 9" key="1">
    <citation type="journal article" date="2018" name="G3 (Bethesda)">
        <title>A High-Quality Reference Genome for the Invasive Mosquitofish Gambusia affinis Using a Chicago Library.</title>
        <authorList>
            <person name="Hoffberg S.L."/>
            <person name="Troendle N.J."/>
            <person name="Glenn T.C."/>
            <person name="Mahmud O."/>
            <person name="Louha S."/>
            <person name="Chalopin D."/>
            <person name="Bennetzen J.L."/>
            <person name="Mauricio R."/>
        </authorList>
    </citation>
    <scope>NUCLEOTIDE SEQUENCE [LARGE SCALE GENOMIC DNA]</scope>
    <source>
        <strain evidence="8">NE01/NJP1002.9</strain>
        <tissue evidence="8">Muscle</tissue>
    </source>
</reference>
<comment type="similarity">
    <text evidence="6">Belongs to the MT-A70-like family.</text>
</comment>
<dbReference type="AlphaFoldDB" id="A0A315VZ71"/>
<keyword evidence="2" id="KW-0489">Methyltransferase</keyword>
<comment type="catalytic activity">
    <reaction evidence="5">
        <text>an adenosine in mRNA + S-adenosyl-L-methionine = an N(6)-methyladenosine in mRNA + S-adenosyl-L-homocysteine + H(+)</text>
        <dbReference type="Rhea" id="RHEA:55584"/>
        <dbReference type="Rhea" id="RHEA-COMP:12414"/>
        <dbReference type="Rhea" id="RHEA-COMP:12417"/>
        <dbReference type="ChEBI" id="CHEBI:15378"/>
        <dbReference type="ChEBI" id="CHEBI:57856"/>
        <dbReference type="ChEBI" id="CHEBI:59789"/>
        <dbReference type="ChEBI" id="CHEBI:74411"/>
        <dbReference type="ChEBI" id="CHEBI:74449"/>
        <dbReference type="EC" id="2.1.1.348"/>
    </reaction>
</comment>
<protein>
    <recommendedName>
        <fullName evidence="1">mRNA m(6)A methyltransferase</fullName>
        <ecNumber evidence="1">2.1.1.348</ecNumber>
    </recommendedName>
</protein>
<dbReference type="EC" id="2.1.1.348" evidence="1"/>
<name>A0A315VZ71_GAMAF</name>
<dbReference type="Proteomes" id="UP000250572">
    <property type="component" value="Unassembled WGS sequence"/>
</dbReference>
<dbReference type="PROSITE" id="PS51563">
    <property type="entry name" value="SAM_MTA70L_1"/>
    <property type="match status" value="1"/>
</dbReference>
<feature type="compositionally biased region" description="Low complexity" evidence="7">
    <location>
        <begin position="410"/>
        <end position="427"/>
    </location>
</feature>
<dbReference type="InterPro" id="IPR007757">
    <property type="entry name" value="MT-A70-like"/>
</dbReference>
<dbReference type="PROSITE" id="PS51143">
    <property type="entry name" value="MT_A70"/>
    <property type="match status" value="1"/>
</dbReference>
<dbReference type="PANTHER" id="PTHR12829:SF7">
    <property type="entry name" value="N6-ADENOSINE-METHYLTRANSFERASE CATALYTIC SUBUNIT"/>
    <property type="match status" value="1"/>
</dbReference>
<evidence type="ECO:0000256" key="3">
    <source>
        <dbReference type="ARBA" id="ARBA00022679"/>
    </source>
</evidence>
<sequence>MCDAVTLDVGFGDDHGVADQDAPVVRRVVNHHHQTRLLTVDHPKRAAGNKLNTTLPRAATPPLWPCVREERGRGSRLPTRPDGVRNCGDEHGPRADVLRFDNIVFSRRILQQLLLLRQRLLPVWVQRRRSAVAFEGAAEHLLVVEEYWSPSMFQASTRQGSSFTARDKHSSAAALKSGVTFRHLPFCSRNSAFLFSVSSIFCLTSPSLRPASSTPCVSNSVIELIMSDTWSNIQAHKKQLDSLRERLKRRRKDPAQLSGTDGGLSAEGSTARSDSPAPSTPSTSQEETEKPPDPELEKRLLGYLSDLSLSLPTDSLAITNQLNSAEGTVTHGCIQSLLLKFSAQELIEVRQPTSISSSSTTSSPPTTVVVAVDHTKLWAMIGSVSGAQRAGVKRKAEDQTLGGFSPKLQSSASPPHATASSITPASSLQLPGSSATGSGAEKKGRSSKSQSSHVDMEIESLLNQQSTKEQQSKKMSQEILELLNASTAKEQSIVEKFRSRGRAQVQEFCDHGTKEECVRSGDTPQPCTKLHFRRIINKHTDESLGDCSFLNTCFHMDTCKYVHYEIDSPPEAESSLMGPQSGTPEIGLHAEDADSNVGKLFPSQWICCDIRFLDMSILGKFSVVMADPPWDIHMELPYGTLTDDEMRKLSIPALQDDGFLFLWVTGRAMELGRECLSQWGYERIDEIIWVKTNQLQRIIRTGRTGHWLNHGKEHCLVGVKGSTQGFNRGLDCDVIVAEVKHQSSSDTGYYFLFLSARNRLRSLTQVRSTSHKPDEIYGMIERLSPGTRKIELFGRPHNVQPNWITLGNQLDGIHLLDPEVVARFKERYPDGVISKPHTHFPTSWCSSLLCSVGGVHRVDVAVQLVSEGQPGLGGEVELGSPAEAPRCFALAAPGRRGGETRLRLLCGN</sequence>
<dbReference type="Pfam" id="PF05063">
    <property type="entry name" value="MT-A70"/>
    <property type="match status" value="2"/>
</dbReference>
<evidence type="ECO:0000313" key="8">
    <source>
        <dbReference type="EMBL" id="PWA28902.1"/>
    </source>
</evidence>
<evidence type="ECO:0000313" key="9">
    <source>
        <dbReference type="Proteomes" id="UP000250572"/>
    </source>
</evidence>
<feature type="region of interest" description="Disordered" evidence="7">
    <location>
        <begin position="249"/>
        <end position="294"/>
    </location>
</feature>
<dbReference type="SUPFAM" id="SSF53335">
    <property type="entry name" value="S-adenosyl-L-methionine-dependent methyltransferases"/>
    <property type="match status" value="1"/>
</dbReference>
<evidence type="ECO:0000256" key="2">
    <source>
        <dbReference type="ARBA" id="ARBA00022603"/>
    </source>
</evidence>
<dbReference type="InterPro" id="IPR029063">
    <property type="entry name" value="SAM-dependent_MTases_sf"/>
</dbReference>
<evidence type="ECO:0000256" key="4">
    <source>
        <dbReference type="ARBA" id="ARBA00022691"/>
    </source>
</evidence>
<organism evidence="8 9">
    <name type="scientific">Gambusia affinis</name>
    <name type="common">Western mosquitofish</name>
    <name type="synonym">Heterandria affinis</name>
    <dbReference type="NCBI Taxonomy" id="33528"/>
    <lineage>
        <taxon>Eukaryota</taxon>
        <taxon>Metazoa</taxon>
        <taxon>Chordata</taxon>
        <taxon>Craniata</taxon>
        <taxon>Vertebrata</taxon>
        <taxon>Euteleostomi</taxon>
        <taxon>Actinopterygii</taxon>
        <taxon>Neopterygii</taxon>
        <taxon>Teleostei</taxon>
        <taxon>Neoteleostei</taxon>
        <taxon>Acanthomorphata</taxon>
        <taxon>Ovalentaria</taxon>
        <taxon>Atherinomorphae</taxon>
        <taxon>Cyprinodontiformes</taxon>
        <taxon>Poeciliidae</taxon>
        <taxon>Poeciliinae</taxon>
        <taxon>Gambusia</taxon>
    </lineage>
</organism>
<feature type="non-terminal residue" evidence="8">
    <location>
        <position position="908"/>
    </location>
</feature>
<keyword evidence="3" id="KW-0808">Transferase</keyword>
<evidence type="ECO:0000256" key="7">
    <source>
        <dbReference type="SAM" id="MobiDB-lite"/>
    </source>
</evidence>
<dbReference type="STRING" id="33528.ENSGAFP00000005618"/>
<proteinExistence type="inferred from homology"/>
<keyword evidence="9" id="KW-1185">Reference proteome</keyword>
<comment type="caution">
    <text evidence="8">The sequence shown here is derived from an EMBL/GenBank/DDBJ whole genome shotgun (WGS) entry which is preliminary data.</text>
</comment>
<evidence type="ECO:0000256" key="1">
    <source>
        <dbReference type="ARBA" id="ARBA00012160"/>
    </source>
</evidence>
<gene>
    <name evidence="8" type="ORF">CCH79_00012904</name>
</gene>
<accession>A0A315VZ71</accession>
<evidence type="ECO:0000256" key="5">
    <source>
        <dbReference type="ARBA" id="ARBA00048957"/>
    </source>
</evidence>
<dbReference type="GO" id="GO:0036396">
    <property type="term" value="C:RNA N6-methyladenosine methyltransferase complex"/>
    <property type="evidence" value="ECO:0007669"/>
    <property type="project" value="TreeGrafter"/>
</dbReference>
<feature type="region of interest" description="Disordered" evidence="7">
    <location>
        <begin position="69"/>
        <end position="88"/>
    </location>
</feature>
<feature type="compositionally biased region" description="Polar residues" evidence="7">
    <location>
        <begin position="428"/>
        <end position="437"/>
    </location>
</feature>
<keyword evidence="4" id="KW-0949">S-adenosyl-L-methionine</keyword>